<dbReference type="Gene3D" id="1.25.10.10">
    <property type="entry name" value="Leucine-rich Repeat Variant"/>
    <property type="match status" value="1"/>
</dbReference>
<dbReference type="Proteomes" id="UP000007148">
    <property type="component" value="Unassembled WGS sequence"/>
</dbReference>
<protein>
    <submittedName>
        <fullName evidence="4">Related to RRP12-required for normal pre-rRNA processing</fullName>
    </submittedName>
</protein>
<feature type="compositionally biased region" description="Basic and acidic residues" evidence="2">
    <location>
        <begin position="695"/>
        <end position="705"/>
    </location>
</feature>
<comment type="caution">
    <text evidence="4">The sequence shown here is derived from an EMBL/GenBank/DDBJ whole genome shotgun (WGS) entry which is preliminary data.</text>
</comment>
<dbReference type="Pfam" id="PF08161">
    <property type="entry name" value="RRP12_HEAT"/>
    <property type="match status" value="1"/>
</dbReference>
<evidence type="ECO:0000313" key="5">
    <source>
        <dbReference type="Proteomes" id="UP000007148"/>
    </source>
</evidence>
<dbReference type="HOGENOM" id="CLU_003753_1_0_1"/>
<dbReference type="PANTHER" id="PTHR48287">
    <property type="entry name" value="ARM REPEAT SUPERFAMILY PROTEIN"/>
    <property type="match status" value="1"/>
</dbReference>
<comment type="similarity">
    <text evidence="1">Belongs to the RRP12 family.</text>
</comment>
<accession>G4TYB6</accession>
<dbReference type="STRING" id="1109443.G4TYB6"/>
<sequence>MLLASSGCFSTSELQTGGNGVKAIVELVEKSLSQLAYASSIKEILDVLAALLTTSSPFDAKARKVNKADPTKLHKKMEQSSPFIPLLAAMVRLRNTKGFEHKEAIDQVLTAFVKTIGVDGVISRVPLGLLPKERAASSTQPNAYLLPLIPSQHPTPLSHFVSYFIPLSESLWELAQNSEKEAEQKVYRVLMDQVWAMFPSYCAGCWDTCQTFNNQLAERLTQVLYNEPTLRPPILRGLKAIVESNLIVTKQANGSDCDDDQVTQGHMLPLFDAHVARKNLAHLNSQAKSWLAVLFNVFTSVEKDGRSMVGDVIGVWASIANEPELAGAYRNVLSHLNQNLSVATSQSKEQEKAVKTLTQMLDILLLLLLYLPAPQLREVAKLCLEMGVLTHPDGSVQKLGYRVLTRTIVRLLEIPTVDEVEKQTMVVKILTDLETSNEVAAGAVKERLGCLSALISHLPTNSLHLVVSHLMEAIMGVKEHSEKSRKAAFELLVVMGQKMREGGTLRMDIVESSASGGTGEERQANVEEYIKMVGASLAAERDHTISAGVMSLSRVLFEFRNDISEETQGQILLTVYPLLAVKNREIVKSVLGFVKLTIHSLPSDIVHAHLELLVSNLITCLSIHKHHFKVKIRHILERLIRKFGWEEVEGHASASASGEGMEGAMKMLGNMRKRKERAARKRREAAAGEGDESDEHTNARAKTGDAFEDVLYGSDSESEDSEAEENQKEKSAARSRDATSKIRKKNLMDHATRLRADDDEPMDLLEGAAGKLANTAQARRRQPGKEASKFRVDEDTGKMIIHESDSEDDEARLKLKHTSKKSAVDGQKVSIEDALAGGAYKDTLISVDGFTRNPNGTIKFHKDTKKRRREEMEMGDEDVEMADAEHTGNKGSIGDGKADKRPKKPLKLGHEFKAKKAGGDVKKNGIDPYGYVSLSQASGGKKGRGKNKVAILGK</sequence>
<feature type="compositionally biased region" description="Basic residues" evidence="2">
    <location>
        <begin position="671"/>
        <end position="683"/>
    </location>
</feature>
<feature type="compositionally biased region" description="Basic and acidic residues" evidence="2">
    <location>
        <begin position="783"/>
        <end position="804"/>
    </location>
</feature>
<dbReference type="eggNOG" id="KOG1248">
    <property type="taxonomic scope" value="Eukaryota"/>
</dbReference>
<evidence type="ECO:0000256" key="2">
    <source>
        <dbReference type="SAM" id="MobiDB-lite"/>
    </source>
</evidence>
<dbReference type="InterPro" id="IPR016024">
    <property type="entry name" value="ARM-type_fold"/>
</dbReference>
<dbReference type="InterPro" id="IPR052087">
    <property type="entry name" value="RRP12"/>
</dbReference>
<keyword evidence="5" id="KW-1185">Reference proteome</keyword>
<evidence type="ECO:0000259" key="3">
    <source>
        <dbReference type="Pfam" id="PF08161"/>
    </source>
</evidence>
<feature type="region of interest" description="Disordered" evidence="2">
    <location>
        <begin position="671"/>
        <end position="811"/>
    </location>
</feature>
<dbReference type="InterPro" id="IPR012978">
    <property type="entry name" value="HEAT_RRP12"/>
</dbReference>
<dbReference type="OMA" id="PDQMKHR"/>
<dbReference type="AlphaFoldDB" id="G4TYB6"/>
<dbReference type="PANTHER" id="PTHR48287:SF1">
    <property type="entry name" value="ARM REPEAT SUPERFAMILY PROTEIN"/>
    <property type="match status" value="1"/>
</dbReference>
<name>G4TYB6_SERID</name>
<dbReference type="SUPFAM" id="SSF48371">
    <property type="entry name" value="ARM repeat"/>
    <property type="match status" value="1"/>
</dbReference>
<evidence type="ECO:0000313" key="4">
    <source>
        <dbReference type="EMBL" id="CCA76309.1"/>
    </source>
</evidence>
<feature type="domain" description="RRP12 HEAT" evidence="3">
    <location>
        <begin position="15"/>
        <end position="300"/>
    </location>
</feature>
<dbReference type="EMBL" id="CAFZ01000692">
    <property type="protein sequence ID" value="CCA76309.1"/>
    <property type="molecule type" value="Genomic_DNA"/>
</dbReference>
<dbReference type="GO" id="GO:0005634">
    <property type="term" value="C:nucleus"/>
    <property type="evidence" value="ECO:0007669"/>
    <property type="project" value="UniProtKB-SubCell"/>
</dbReference>
<dbReference type="FunCoup" id="G4TYB6">
    <property type="interactions" value="333"/>
</dbReference>
<reference evidence="4 5" key="1">
    <citation type="journal article" date="2011" name="PLoS Pathog.">
        <title>Endophytic Life Strategies Decoded by Genome and Transcriptome Analyses of the Mutualistic Root Symbiont Piriformospora indica.</title>
        <authorList>
            <person name="Zuccaro A."/>
            <person name="Lahrmann U."/>
            <person name="Guldener U."/>
            <person name="Langen G."/>
            <person name="Pfiffi S."/>
            <person name="Biedenkopf D."/>
            <person name="Wong P."/>
            <person name="Samans B."/>
            <person name="Grimm C."/>
            <person name="Basiewicz M."/>
            <person name="Murat C."/>
            <person name="Martin F."/>
            <person name="Kogel K.H."/>
        </authorList>
    </citation>
    <scope>NUCLEOTIDE SEQUENCE [LARGE SCALE GENOMIC DNA]</scope>
    <source>
        <strain evidence="4 5">DSM 11827</strain>
    </source>
</reference>
<dbReference type="OrthoDB" id="2192888at2759"/>
<dbReference type="InParanoid" id="G4TYB6"/>
<evidence type="ECO:0000256" key="1">
    <source>
        <dbReference type="ARBA" id="ARBA00007690"/>
    </source>
</evidence>
<feature type="region of interest" description="Disordered" evidence="2">
    <location>
        <begin position="847"/>
        <end position="954"/>
    </location>
</feature>
<organism evidence="4 5">
    <name type="scientific">Serendipita indica (strain DSM 11827)</name>
    <name type="common">Root endophyte fungus</name>
    <name type="synonym">Piriformospora indica</name>
    <dbReference type="NCBI Taxonomy" id="1109443"/>
    <lineage>
        <taxon>Eukaryota</taxon>
        <taxon>Fungi</taxon>
        <taxon>Dikarya</taxon>
        <taxon>Basidiomycota</taxon>
        <taxon>Agaricomycotina</taxon>
        <taxon>Agaricomycetes</taxon>
        <taxon>Sebacinales</taxon>
        <taxon>Serendipitaceae</taxon>
        <taxon>Serendipita</taxon>
    </lineage>
</organism>
<gene>
    <name evidence="4" type="ORF">PIIN_10304</name>
</gene>
<feature type="compositionally biased region" description="Basic and acidic residues" evidence="2">
    <location>
        <begin position="908"/>
        <end position="925"/>
    </location>
</feature>
<proteinExistence type="inferred from homology"/>
<feature type="compositionally biased region" description="Acidic residues" evidence="2">
    <location>
        <begin position="873"/>
        <end position="882"/>
    </location>
</feature>
<dbReference type="InterPro" id="IPR011989">
    <property type="entry name" value="ARM-like"/>
</dbReference>
<feature type="compositionally biased region" description="Basic and acidic residues" evidence="2">
    <location>
        <begin position="725"/>
        <end position="756"/>
    </location>
</feature>